<dbReference type="InParanoid" id="N1JEE8"/>
<gene>
    <name evidence="3" type="ORF">BGHDH14_bgh01034</name>
</gene>
<accession>N1JEE8</accession>
<sequence>MSELNTTRAMDEMPIDMTGREKNPFLGKGLKRSPLPSSMAKSSERRELQGNNKRAGGPGEFDSPSTGIAHRGVGIDIIDFQTEEQTKIQDQPISSEARSLDLIGQGPKVNDQPSELSSYSKSTDRNSRHEDPSLESANKRFRLTLADRGNPTPVDTSTKRATVSGVERENSENTIREVEFADEIPTQISFLKSKAPEDASSEKTMRHPASEESALPAPSPSPNQNNPQESWLHMSDPMVLKMQRKHLHAAKSYTQPDDSIMAKEKKRDLLRRELEQLRADINLAQAENKRIKNQELPITGGSSTHQEEVFAMLLRATTTEREEKNVPPESIFNNINSFLPFNSRRPLAQRVHAQETIPIKRGPSHGPLPLENPLTYLQAFTPLTWSSTIAVIDADESALSDAMIVHVDEKFIRHIITASHPQGFFSARLAIIVDTTSQRVRRISLLHLPLPAEYELGSFLNCAGQENGTDMQGSITRELGVVCYAMSRWLEVSIRRARFWWLVLIRYSTTEARKQWASGPSRAQTRRRAEGSDEAWDVDEATDAMGSARWTRKTLLPHLGRTSLCIGRLGSMADADRHDCSADIEILLEWKLTFDWTGEVQSNLSACARIPESWRDLDIHQAFDQIPDLFRRLLQEKGALAAVAGVLTLTFDDPLGRSQRPFYVRSRKTRVVGVPVACLVAPVVTEGEKSLRERRGSRSGFGSGTPDLMLCMSNCMLGDSDVLRRCRSAALTAQFTPVTQWRADLGRPLCQAIVNSTSPYLYGPSEVKSPYYGYDVFLHDVFRRDFYFHDAFLRDAFLRGVFLHEFFLDDARRVLVLRVRRLLRDLRV</sequence>
<feature type="region of interest" description="Disordered" evidence="2">
    <location>
        <begin position="516"/>
        <end position="535"/>
    </location>
</feature>
<evidence type="ECO:0000313" key="3">
    <source>
        <dbReference type="EMBL" id="CCU81618.1"/>
    </source>
</evidence>
<feature type="coiled-coil region" evidence="1">
    <location>
        <begin position="260"/>
        <end position="294"/>
    </location>
</feature>
<feature type="region of interest" description="Disordered" evidence="2">
    <location>
        <begin position="1"/>
        <end position="173"/>
    </location>
</feature>
<dbReference type="HOGENOM" id="CLU_342237_0_0_1"/>
<reference evidence="3 4" key="1">
    <citation type="journal article" date="2010" name="Science">
        <title>Genome expansion and gene loss in powdery mildew fungi reveal tradeoffs in extreme parasitism.</title>
        <authorList>
            <person name="Spanu P.D."/>
            <person name="Abbott J.C."/>
            <person name="Amselem J."/>
            <person name="Burgis T.A."/>
            <person name="Soanes D.M."/>
            <person name="Stueber K."/>
            <person name="Ver Loren van Themaat E."/>
            <person name="Brown J.K.M."/>
            <person name="Butcher S.A."/>
            <person name="Gurr S.J."/>
            <person name="Lebrun M.-H."/>
            <person name="Ridout C.J."/>
            <person name="Schulze-Lefert P."/>
            <person name="Talbot N.J."/>
            <person name="Ahmadinejad N."/>
            <person name="Ametz C."/>
            <person name="Barton G.R."/>
            <person name="Benjdia M."/>
            <person name="Bidzinski P."/>
            <person name="Bindschedler L.V."/>
            <person name="Both M."/>
            <person name="Brewer M.T."/>
            <person name="Cadle-Davidson L."/>
            <person name="Cadle-Davidson M.M."/>
            <person name="Collemare J."/>
            <person name="Cramer R."/>
            <person name="Frenkel O."/>
            <person name="Godfrey D."/>
            <person name="Harriman J."/>
            <person name="Hoede C."/>
            <person name="King B.C."/>
            <person name="Klages S."/>
            <person name="Kleemann J."/>
            <person name="Knoll D."/>
            <person name="Koti P.S."/>
            <person name="Kreplak J."/>
            <person name="Lopez-Ruiz F.J."/>
            <person name="Lu X."/>
            <person name="Maekawa T."/>
            <person name="Mahanil S."/>
            <person name="Micali C."/>
            <person name="Milgroom M.G."/>
            <person name="Montana G."/>
            <person name="Noir S."/>
            <person name="O'Connell R.J."/>
            <person name="Oberhaensli S."/>
            <person name="Parlange F."/>
            <person name="Pedersen C."/>
            <person name="Quesneville H."/>
            <person name="Reinhardt R."/>
            <person name="Rott M."/>
            <person name="Sacristan S."/>
            <person name="Schmidt S.M."/>
            <person name="Schoen M."/>
            <person name="Skamnioti P."/>
            <person name="Sommer H."/>
            <person name="Stephens A."/>
            <person name="Takahara H."/>
            <person name="Thordal-Christensen H."/>
            <person name="Vigouroux M."/>
            <person name="Wessling R."/>
            <person name="Wicker T."/>
            <person name="Panstruga R."/>
        </authorList>
    </citation>
    <scope>NUCLEOTIDE SEQUENCE [LARGE SCALE GENOMIC DNA]</scope>
    <source>
        <strain evidence="3">DH14</strain>
    </source>
</reference>
<feature type="compositionally biased region" description="Basic and acidic residues" evidence="2">
    <location>
        <begin position="122"/>
        <end position="132"/>
    </location>
</feature>
<organism evidence="3 4">
    <name type="scientific">Blumeria graminis f. sp. hordei (strain DH14)</name>
    <name type="common">Barley powdery mildew</name>
    <name type="synonym">Oidium monilioides f. sp. hordei</name>
    <dbReference type="NCBI Taxonomy" id="546991"/>
    <lineage>
        <taxon>Eukaryota</taxon>
        <taxon>Fungi</taxon>
        <taxon>Dikarya</taxon>
        <taxon>Ascomycota</taxon>
        <taxon>Pezizomycotina</taxon>
        <taxon>Leotiomycetes</taxon>
        <taxon>Erysiphales</taxon>
        <taxon>Erysiphaceae</taxon>
        <taxon>Blumeria</taxon>
        <taxon>Blumeria hordei</taxon>
    </lineage>
</organism>
<keyword evidence="4" id="KW-1185">Reference proteome</keyword>
<feature type="compositionally biased region" description="Polar residues" evidence="2">
    <location>
        <begin position="111"/>
        <end position="121"/>
    </location>
</feature>
<name>N1JEE8_BLUG1</name>
<dbReference type="OrthoDB" id="4160836at2759"/>
<feature type="compositionally biased region" description="Low complexity" evidence="2">
    <location>
        <begin position="211"/>
        <end position="230"/>
    </location>
</feature>
<evidence type="ECO:0000256" key="2">
    <source>
        <dbReference type="SAM" id="MobiDB-lite"/>
    </source>
</evidence>
<dbReference type="EMBL" id="CAUH01005305">
    <property type="protein sequence ID" value="CCU81618.1"/>
    <property type="molecule type" value="Genomic_DNA"/>
</dbReference>
<keyword evidence="1" id="KW-0175">Coiled coil</keyword>
<dbReference type="STRING" id="546991.N1JEE8"/>
<evidence type="ECO:0000313" key="4">
    <source>
        <dbReference type="Proteomes" id="UP000015441"/>
    </source>
</evidence>
<feature type="compositionally biased region" description="Basic and acidic residues" evidence="2">
    <location>
        <begin position="194"/>
        <end position="210"/>
    </location>
</feature>
<protein>
    <submittedName>
        <fullName evidence="3">Uncharacterized protein</fullName>
    </submittedName>
</protein>
<feature type="compositionally biased region" description="Polar residues" evidence="2">
    <location>
        <begin position="88"/>
        <end position="97"/>
    </location>
</feature>
<dbReference type="eggNOG" id="ENOG502S1V6">
    <property type="taxonomic scope" value="Eukaryota"/>
</dbReference>
<dbReference type="Proteomes" id="UP000015441">
    <property type="component" value="Unassembled WGS sequence"/>
</dbReference>
<feature type="region of interest" description="Disordered" evidence="2">
    <location>
        <begin position="192"/>
        <end position="231"/>
    </location>
</feature>
<proteinExistence type="predicted"/>
<comment type="caution">
    <text evidence="3">The sequence shown here is derived from an EMBL/GenBank/DDBJ whole genome shotgun (WGS) entry which is preliminary data.</text>
</comment>
<dbReference type="AlphaFoldDB" id="N1JEE8"/>
<evidence type="ECO:0000256" key="1">
    <source>
        <dbReference type="SAM" id="Coils"/>
    </source>
</evidence>